<evidence type="ECO:0000313" key="4">
    <source>
        <dbReference type="Proteomes" id="UP000465306"/>
    </source>
</evidence>
<feature type="domain" description="PE" evidence="1">
    <location>
        <begin position="5"/>
        <end position="93"/>
    </location>
</feature>
<evidence type="ECO:0000313" key="3">
    <source>
        <dbReference type="EMBL" id="QPI36749.1"/>
    </source>
</evidence>
<proteinExistence type="predicted"/>
<dbReference type="Gene3D" id="1.10.287.850">
    <property type="entry name" value="HP0062-like domain"/>
    <property type="match status" value="1"/>
</dbReference>
<accession>A0AAX1J8N6</accession>
<dbReference type="EMBL" id="CP065047">
    <property type="protein sequence ID" value="QPI36749.1"/>
    <property type="molecule type" value="Genomic_DNA"/>
</dbReference>
<dbReference type="InterPro" id="IPR038332">
    <property type="entry name" value="PPE_sf"/>
</dbReference>
<keyword evidence="4" id="KW-1185">Reference proteome</keyword>
<sequence length="293" mass="29605">MSNLLAAPQALVAAAADVAGIGSDINAASAAAAMPTTGIAAAAADDVSTQVAALFSKFGQGYQQLSSQLATFHTQFTEALRTSANAYAAAEASAAQTLASAANGPAHQLLEGPLLGGGAVVSDAVGRVQSAVAGVFGTNVTGAPAAAATSALSLAATGGNIGRAASSALSAAAAAVAAPAAVIPVSVATAIEEAYLAVEPYVQYGFNLASYAAGWLPWVGILAPQINFFYYLFEPMVQSALFNTLDWLDGTISFAQGLNNFWSATSASVNQFIYNEWYWIRGFLPPLPPLPPL</sequence>
<dbReference type="InterPro" id="IPR000084">
    <property type="entry name" value="PE-PGRS_N"/>
</dbReference>
<protein>
    <submittedName>
        <fullName evidence="2 3">PE family protein</fullName>
    </submittedName>
</protein>
<organism evidence="3 5">
    <name type="scientific">Mycobacterium kubicae</name>
    <dbReference type="NCBI Taxonomy" id="120959"/>
    <lineage>
        <taxon>Bacteria</taxon>
        <taxon>Bacillati</taxon>
        <taxon>Actinomycetota</taxon>
        <taxon>Actinomycetes</taxon>
        <taxon>Mycobacteriales</taxon>
        <taxon>Mycobacteriaceae</taxon>
        <taxon>Mycobacterium</taxon>
        <taxon>Mycobacterium simiae complex</taxon>
    </lineage>
</organism>
<dbReference type="EMBL" id="BLKU01000005">
    <property type="protein sequence ID" value="GFG67260.1"/>
    <property type="molecule type" value="Genomic_DNA"/>
</dbReference>
<dbReference type="SUPFAM" id="SSF140459">
    <property type="entry name" value="PE/PPE dimer-like"/>
    <property type="match status" value="1"/>
</dbReference>
<reference evidence="2 4" key="1">
    <citation type="journal article" date="2019" name="Emerg. Microbes Infect.">
        <title>Comprehensive subspecies identification of 175 nontuberculous mycobacteria species based on 7547 genomic profiles.</title>
        <authorList>
            <person name="Matsumoto Y."/>
            <person name="Kinjo T."/>
            <person name="Motooka D."/>
            <person name="Nabeya D."/>
            <person name="Jung N."/>
            <person name="Uechi K."/>
            <person name="Horii T."/>
            <person name="Iida T."/>
            <person name="Fujita J."/>
            <person name="Nakamura S."/>
        </authorList>
    </citation>
    <scope>NUCLEOTIDE SEQUENCE [LARGE SCALE GENOMIC DNA]</scope>
    <source>
        <strain evidence="2 4">JCM 13573</strain>
    </source>
</reference>
<evidence type="ECO:0000259" key="1">
    <source>
        <dbReference type="Pfam" id="PF00934"/>
    </source>
</evidence>
<dbReference type="Pfam" id="PF00934">
    <property type="entry name" value="PE"/>
    <property type="match status" value="1"/>
</dbReference>
<reference evidence="3" key="3">
    <citation type="submission" date="2020-11" db="EMBL/GenBank/DDBJ databases">
        <title>Intraspecies plasmid and genomic variation of Mycobacterium kubicae revealed by the complete genome sequences of two clinical isolates.</title>
        <authorList>
            <person name="Hendrix J.R."/>
            <person name="Epperson L.E."/>
            <person name="Honda J.R."/>
            <person name="Strong M."/>
        </authorList>
    </citation>
    <scope>NUCLEOTIDE SEQUENCE</scope>
    <source>
        <strain evidence="3">JCM 13573</strain>
    </source>
</reference>
<dbReference type="AlphaFoldDB" id="A0AAX1J8N6"/>
<name>A0AAX1J8N6_9MYCO</name>
<dbReference type="Proteomes" id="UP000465306">
    <property type="component" value="Unassembled WGS sequence"/>
</dbReference>
<dbReference type="RefSeq" id="WP_085073570.1">
    <property type="nucleotide sequence ID" value="NZ_BLKU01000005.1"/>
</dbReference>
<evidence type="ECO:0000313" key="5">
    <source>
        <dbReference type="Proteomes" id="UP000663583"/>
    </source>
</evidence>
<dbReference type="Proteomes" id="UP000663583">
    <property type="component" value="Chromosome"/>
</dbReference>
<dbReference type="KEGG" id="mku:I2456_20130"/>
<reference evidence="2" key="2">
    <citation type="submission" date="2020-02" db="EMBL/GenBank/DDBJ databases">
        <authorList>
            <person name="Matsumoto Y."/>
            <person name="Kinjo T."/>
            <person name="Motooka D."/>
            <person name="Nabeya D."/>
            <person name="Jung N."/>
            <person name="Uechi K."/>
            <person name="Horii T."/>
            <person name="Iida T."/>
            <person name="Fujita J."/>
            <person name="Nakamura S."/>
        </authorList>
    </citation>
    <scope>NUCLEOTIDE SEQUENCE</scope>
    <source>
        <strain evidence="2">JCM 13573</strain>
    </source>
</reference>
<evidence type="ECO:0000313" key="2">
    <source>
        <dbReference type="EMBL" id="GFG67260.1"/>
    </source>
</evidence>
<gene>
    <name evidence="2" type="primary">PE12</name>
    <name evidence="3" type="ORF">I2456_20130</name>
    <name evidence="2" type="ORF">MKUB_47500</name>
</gene>